<sequence>MQCPTCDFEAPQADFGDPLRCPKCGAFYEKALRLKLAASAPAPAPAAAPVARPVSQSATVARQFNGAQPVVVVDVQMPFWSMVVFIVKWTLAAIPAMLILMFFLAAVASVAGVWFSTLFK</sequence>
<dbReference type="RefSeq" id="WP_139804681.1">
    <property type="nucleotide sequence ID" value="NZ_CBCSET010000002.1"/>
</dbReference>
<name>A0ABU4Q2K4_9GAMM</name>
<reference evidence="2 3" key="1">
    <citation type="submission" date="2023-11" db="EMBL/GenBank/DDBJ databases">
        <title>MicrobeMod: A computational toolkit for identifying prokaryotic methylation and restriction-modification with nanopore sequencing.</title>
        <authorList>
            <person name="Crits-Christoph A."/>
            <person name="Kang S.C."/>
            <person name="Lee H."/>
            <person name="Ostrov N."/>
        </authorList>
    </citation>
    <scope>NUCLEOTIDE SEQUENCE [LARGE SCALE GENOMIC DNA]</scope>
    <source>
        <strain evidence="2 3">ATCC BAA-571</strain>
    </source>
</reference>
<evidence type="ECO:0000313" key="2">
    <source>
        <dbReference type="EMBL" id="MDX5994424.1"/>
    </source>
</evidence>
<dbReference type="Proteomes" id="UP001278050">
    <property type="component" value="Unassembled WGS sequence"/>
</dbReference>
<evidence type="ECO:0000313" key="3">
    <source>
        <dbReference type="Proteomes" id="UP001278050"/>
    </source>
</evidence>
<comment type="caution">
    <text evidence="2">The sequence shown here is derived from an EMBL/GenBank/DDBJ whole genome shotgun (WGS) entry which is preliminary data.</text>
</comment>
<organism evidence="2 3">
    <name type="scientific">Ectopseudomonas alcaliphila</name>
    <dbReference type="NCBI Taxonomy" id="101564"/>
    <lineage>
        <taxon>Bacteria</taxon>
        <taxon>Pseudomonadati</taxon>
        <taxon>Pseudomonadota</taxon>
        <taxon>Gammaproteobacteria</taxon>
        <taxon>Pseudomonadales</taxon>
        <taxon>Pseudomonadaceae</taxon>
        <taxon>Ectopseudomonas</taxon>
    </lineage>
</organism>
<gene>
    <name evidence="2" type="ORF">SIM71_20380</name>
</gene>
<evidence type="ECO:0000256" key="1">
    <source>
        <dbReference type="SAM" id="Phobius"/>
    </source>
</evidence>
<keyword evidence="1" id="KW-0472">Membrane</keyword>
<accession>A0ABU4Q2K4</accession>
<keyword evidence="3" id="KW-1185">Reference proteome</keyword>
<dbReference type="EMBL" id="JAWXXP010000001">
    <property type="protein sequence ID" value="MDX5994424.1"/>
    <property type="molecule type" value="Genomic_DNA"/>
</dbReference>
<protein>
    <submittedName>
        <fullName evidence="2">Uncharacterized protein</fullName>
    </submittedName>
</protein>
<proteinExistence type="predicted"/>
<keyword evidence="1" id="KW-1133">Transmembrane helix</keyword>
<feature type="transmembrane region" description="Helical" evidence="1">
    <location>
        <begin position="89"/>
        <end position="115"/>
    </location>
</feature>
<keyword evidence="1" id="KW-0812">Transmembrane</keyword>